<sequence length="100" mass="11461">MQLNLRYVSVVTFTLLSLLGFGMAYPDNNQVSKNARLRYDSGEKAQALSKNNQLSEITRLNEEAIKESRQGQSKEALQTLQKALAISRELGERSWEWRSR</sequence>
<name>A0ABS8I958_9NOSO</name>
<reference evidence="1 2" key="1">
    <citation type="journal article" date="2021" name="Microorganisms">
        <title>Genome Evolution of Filamentous Cyanobacterium Nostoc Species: From Facultative Symbiosis to Free Living.</title>
        <authorList>
            <person name="Huo D."/>
            <person name="Li H."/>
            <person name="Cai F."/>
            <person name="Guo X."/>
            <person name="Qiao Z."/>
            <person name="Wang W."/>
            <person name="Yu G."/>
            <person name="Li R."/>
        </authorList>
    </citation>
    <scope>NUCLEOTIDE SEQUENCE [LARGE SCALE GENOMIC DNA]</scope>
    <source>
        <strain evidence="1 2">CHAB 5714</strain>
    </source>
</reference>
<accession>A0ABS8I958</accession>
<protein>
    <recommendedName>
        <fullName evidence="3">Tetratricopeptide repeat protein</fullName>
    </recommendedName>
</protein>
<dbReference type="RefSeq" id="WP_229485382.1">
    <property type="nucleotide sequence ID" value="NZ_JAIVFQ010000017.1"/>
</dbReference>
<dbReference type="EMBL" id="JAIVFQ010000017">
    <property type="protein sequence ID" value="MCC5600298.1"/>
    <property type="molecule type" value="Genomic_DNA"/>
</dbReference>
<gene>
    <name evidence="1" type="ORF">LC586_13950</name>
</gene>
<comment type="caution">
    <text evidence="1">The sequence shown here is derived from an EMBL/GenBank/DDBJ whole genome shotgun (WGS) entry which is preliminary data.</text>
</comment>
<organism evidence="1 2">
    <name type="scientific">Nostoc favosum CHAB5714</name>
    <dbReference type="NCBI Taxonomy" id="2780399"/>
    <lineage>
        <taxon>Bacteria</taxon>
        <taxon>Bacillati</taxon>
        <taxon>Cyanobacteriota</taxon>
        <taxon>Cyanophyceae</taxon>
        <taxon>Nostocales</taxon>
        <taxon>Nostocaceae</taxon>
        <taxon>Nostoc</taxon>
        <taxon>Nostoc favosum</taxon>
    </lineage>
</organism>
<keyword evidence="2" id="KW-1185">Reference proteome</keyword>
<proteinExistence type="predicted"/>
<dbReference type="Proteomes" id="UP001199525">
    <property type="component" value="Unassembled WGS sequence"/>
</dbReference>
<evidence type="ECO:0008006" key="3">
    <source>
        <dbReference type="Google" id="ProtNLM"/>
    </source>
</evidence>
<evidence type="ECO:0000313" key="1">
    <source>
        <dbReference type="EMBL" id="MCC5600298.1"/>
    </source>
</evidence>
<evidence type="ECO:0000313" key="2">
    <source>
        <dbReference type="Proteomes" id="UP001199525"/>
    </source>
</evidence>